<feature type="compositionally biased region" description="Basic and acidic residues" evidence="1">
    <location>
        <begin position="9"/>
        <end position="29"/>
    </location>
</feature>
<organism evidence="2 3">
    <name type="scientific">Karstenula rhodostoma CBS 690.94</name>
    <dbReference type="NCBI Taxonomy" id="1392251"/>
    <lineage>
        <taxon>Eukaryota</taxon>
        <taxon>Fungi</taxon>
        <taxon>Dikarya</taxon>
        <taxon>Ascomycota</taxon>
        <taxon>Pezizomycotina</taxon>
        <taxon>Dothideomycetes</taxon>
        <taxon>Pleosporomycetidae</taxon>
        <taxon>Pleosporales</taxon>
        <taxon>Massarineae</taxon>
        <taxon>Didymosphaeriaceae</taxon>
        <taxon>Karstenula</taxon>
    </lineage>
</organism>
<protein>
    <submittedName>
        <fullName evidence="2">Uncharacterized protein</fullName>
    </submittedName>
</protein>
<comment type="caution">
    <text evidence="2">The sequence shown here is derived from an EMBL/GenBank/DDBJ whole genome shotgun (WGS) entry which is preliminary data.</text>
</comment>
<accession>A0A9P4PQS8</accession>
<gene>
    <name evidence="2" type="ORF">P171DRAFT_213397</name>
</gene>
<dbReference type="EMBL" id="MU001495">
    <property type="protein sequence ID" value="KAF2448472.1"/>
    <property type="molecule type" value="Genomic_DNA"/>
</dbReference>
<dbReference type="OrthoDB" id="5343383at2759"/>
<sequence>MSALSNRPDQNEESKSEGEHANEELGEKQEESDEDEEEEEYEPRYSVKELAEMVLDFYSFLATLHYDPSDLKIPPPVGWPVECLPKGVMRRKSPRTVELMRHLPYFEQAEKSTHVHYKCMLYDYTDATEHDHVRERDKNYFESVGELESIDGDKLDPADMLILAWGYESGGHYLLLDALRGEMTVDVVRYHLLSPEPIEDFFSDLKEAYRSLKLIPCPGRETEEAAWVPEGGQRIEQSAVLAQEDKWGTELDWQFVRQVYREHGWPDAFRRKEAVRAIEDLMALKAEERDTWEEAFY</sequence>
<evidence type="ECO:0000313" key="2">
    <source>
        <dbReference type="EMBL" id="KAF2448472.1"/>
    </source>
</evidence>
<evidence type="ECO:0000256" key="1">
    <source>
        <dbReference type="SAM" id="MobiDB-lite"/>
    </source>
</evidence>
<keyword evidence="3" id="KW-1185">Reference proteome</keyword>
<evidence type="ECO:0000313" key="3">
    <source>
        <dbReference type="Proteomes" id="UP000799764"/>
    </source>
</evidence>
<proteinExistence type="predicted"/>
<reference evidence="2" key="1">
    <citation type="journal article" date="2020" name="Stud. Mycol.">
        <title>101 Dothideomycetes genomes: a test case for predicting lifestyles and emergence of pathogens.</title>
        <authorList>
            <person name="Haridas S."/>
            <person name="Albert R."/>
            <person name="Binder M."/>
            <person name="Bloem J."/>
            <person name="Labutti K."/>
            <person name="Salamov A."/>
            <person name="Andreopoulos B."/>
            <person name="Baker S."/>
            <person name="Barry K."/>
            <person name="Bills G."/>
            <person name="Bluhm B."/>
            <person name="Cannon C."/>
            <person name="Castanera R."/>
            <person name="Culley D."/>
            <person name="Daum C."/>
            <person name="Ezra D."/>
            <person name="Gonzalez J."/>
            <person name="Henrissat B."/>
            <person name="Kuo A."/>
            <person name="Liang C."/>
            <person name="Lipzen A."/>
            <person name="Lutzoni F."/>
            <person name="Magnuson J."/>
            <person name="Mondo S."/>
            <person name="Nolan M."/>
            <person name="Ohm R."/>
            <person name="Pangilinan J."/>
            <person name="Park H.-J."/>
            <person name="Ramirez L."/>
            <person name="Alfaro M."/>
            <person name="Sun H."/>
            <person name="Tritt A."/>
            <person name="Yoshinaga Y."/>
            <person name="Zwiers L.-H."/>
            <person name="Turgeon B."/>
            <person name="Goodwin S."/>
            <person name="Spatafora J."/>
            <person name="Crous P."/>
            <person name="Grigoriev I."/>
        </authorList>
    </citation>
    <scope>NUCLEOTIDE SEQUENCE</scope>
    <source>
        <strain evidence="2">CBS 690.94</strain>
    </source>
</reference>
<name>A0A9P4PQS8_9PLEO</name>
<dbReference type="Proteomes" id="UP000799764">
    <property type="component" value="Unassembled WGS sequence"/>
</dbReference>
<feature type="compositionally biased region" description="Acidic residues" evidence="1">
    <location>
        <begin position="30"/>
        <end position="41"/>
    </location>
</feature>
<feature type="region of interest" description="Disordered" evidence="1">
    <location>
        <begin position="1"/>
        <end position="45"/>
    </location>
</feature>
<dbReference type="AlphaFoldDB" id="A0A9P4PQS8"/>